<dbReference type="EMBL" id="JAUHHV010000004">
    <property type="protein sequence ID" value="KAK1426188.1"/>
    <property type="molecule type" value="Genomic_DNA"/>
</dbReference>
<comment type="caution">
    <text evidence="2">The sequence shown here is derived from an EMBL/GenBank/DDBJ whole genome shotgun (WGS) entry which is preliminary data.</text>
</comment>
<organism evidence="2 3">
    <name type="scientific">Tagetes erecta</name>
    <name type="common">African marigold</name>
    <dbReference type="NCBI Taxonomy" id="13708"/>
    <lineage>
        <taxon>Eukaryota</taxon>
        <taxon>Viridiplantae</taxon>
        <taxon>Streptophyta</taxon>
        <taxon>Embryophyta</taxon>
        <taxon>Tracheophyta</taxon>
        <taxon>Spermatophyta</taxon>
        <taxon>Magnoliopsida</taxon>
        <taxon>eudicotyledons</taxon>
        <taxon>Gunneridae</taxon>
        <taxon>Pentapetalae</taxon>
        <taxon>asterids</taxon>
        <taxon>campanulids</taxon>
        <taxon>Asterales</taxon>
        <taxon>Asteraceae</taxon>
        <taxon>Asteroideae</taxon>
        <taxon>Heliantheae alliance</taxon>
        <taxon>Tageteae</taxon>
        <taxon>Tagetes</taxon>
    </lineage>
</organism>
<feature type="region of interest" description="Disordered" evidence="1">
    <location>
        <begin position="145"/>
        <end position="184"/>
    </location>
</feature>
<reference evidence="2" key="1">
    <citation type="journal article" date="2023" name="bioRxiv">
        <title>Improved chromosome-level genome assembly for marigold (Tagetes erecta).</title>
        <authorList>
            <person name="Jiang F."/>
            <person name="Yuan L."/>
            <person name="Wang S."/>
            <person name="Wang H."/>
            <person name="Xu D."/>
            <person name="Wang A."/>
            <person name="Fan W."/>
        </authorList>
    </citation>
    <scope>NUCLEOTIDE SEQUENCE</scope>
    <source>
        <strain evidence="2">WSJ</strain>
        <tissue evidence="2">Leaf</tissue>
    </source>
</reference>
<sequence length="208" mass="23242">MANYFSDHQSPCFYHWSEQNFVSPIPLVFTSYYYYSDHFTVNDPNNYLIKPPSPPPQPPTINPRIGTWGRGGVKAYFRFHGGIGDGCCGMACRYTGQNTIARPLQLFDALYPIDFYQIPAIGDRAAEASNGTGVFLPVYPKKNRKNKGMSARGPRGVRGGKMKQEDTFPKPSAGGDVAEKKEIKDIDDDIPIELLLPSEWPYETYGAC</sequence>
<name>A0AAD8KR89_TARER</name>
<evidence type="ECO:0000313" key="2">
    <source>
        <dbReference type="EMBL" id="KAK1426188.1"/>
    </source>
</evidence>
<gene>
    <name evidence="2" type="ORF">QVD17_14857</name>
</gene>
<keyword evidence="3" id="KW-1185">Reference proteome</keyword>
<evidence type="ECO:0000256" key="1">
    <source>
        <dbReference type="SAM" id="MobiDB-lite"/>
    </source>
</evidence>
<protein>
    <submittedName>
        <fullName evidence="2">Uncharacterized protein</fullName>
    </submittedName>
</protein>
<accession>A0AAD8KR89</accession>
<proteinExistence type="predicted"/>
<evidence type="ECO:0000313" key="3">
    <source>
        <dbReference type="Proteomes" id="UP001229421"/>
    </source>
</evidence>
<dbReference type="Proteomes" id="UP001229421">
    <property type="component" value="Unassembled WGS sequence"/>
</dbReference>
<dbReference type="AlphaFoldDB" id="A0AAD8KR89"/>